<dbReference type="RefSeq" id="WP_345492976.1">
    <property type="nucleotide sequence ID" value="NZ_BAABJM010000001.1"/>
</dbReference>
<accession>A0ABP9JTK9</accession>
<evidence type="ECO:0000313" key="4">
    <source>
        <dbReference type="EMBL" id="GAA5041869.1"/>
    </source>
</evidence>
<gene>
    <name evidence="4" type="ORF">GCM10023318_01390</name>
</gene>
<evidence type="ECO:0000259" key="3">
    <source>
        <dbReference type="Pfam" id="PF00823"/>
    </source>
</evidence>
<organism evidence="4 5">
    <name type="scientific">Nocardia callitridis</name>
    <dbReference type="NCBI Taxonomy" id="648753"/>
    <lineage>
        <taxon>Bacteria</taxon>
        <taxon>Bacillati</taxon>
        <taxon>Actinomycetota</taxon>
        <taxon>Actinomycetes</taxon>
        <taxon>Mycobacteriales</taxon>
        <taxon>Nocardiaceae</taxon>
        <taxon>Nocardia</taxon>
    </lineage>
</organism>
<name>A0ABP9JTK9_9NOCA</name>
<evidence type="ECO:0000256" key="2">
    <source>
        <dbReference type="SAM" id="MobiDB-lite"/>
    </source>
</evidence>
<proteinExistence type="inferred from homology"/>
<evidence type="ECO:0000313" key="5">
    <source>
        <dbReference type="Proteomes" id="UP001500603"/>
    </source>
</evidence>
<sequence length="444" mass="44264">MRKLPRGAAQSSSPRTDPAYAPTVEVFDNLTHDEIHTKVGLLDPVVLAGGRQAWADSGAGLADAVTQAHNEIRGAIADGWRGSAASSAAAAVRAFEQHGQALADVFAEVSRRLGRAGDAAEALRSAVTGPTDLPPNLAAALLDPNEATGNIAAQKQNEHSRQDVVRAMEDIYTGAFIVTGNEVPAFPDAPVDGAAGSTSSHAVAPIEVPDSAVTQPASFAPGAGVTSLSGGPLTAPVTEDTPATTTASATTPTTAPPTPAATGDPASAPKTAPVAGTAAASVAAAAAHATSTPHRGHTPAPTVAATESGAPSATLGPRTTSASSSDDDRKRREQPTEHGATGAAAAASTGGHADAAGAGAMGAMGGMMGGAILSGDTPRQGSSVTARAVNARPPFDEDDEDDDFEFDLDDDVPTFLEPSPEGGELVGSLDPTTPPVLGDWTELE</sequence>
<feature type="region of interest" description="Disordered" evidence="2">
    <location>
        <begin position="372"/>
        <end position="444"/>
    </location>
</feature>
<feature type="compositionally biased region" description="Low complexity" evidence="2">
    <location>
        <begin position="339"/>
        <end position="353"/>
    </location>
</feature>
<keyword evidence="5" id="KW-1185">Reference proteome</keyword>
<protein>
    <recommendedName>
        <fullName evidence="3">PPE domain-containing protein</fullName>
    </recommendedName>
</protein>
<dbReference type="InterPro" id="IPR038332">
    <property type="entry name" value="PPE_sf"/>
</dbReference>
<feature type="compositionally biased region" description="Basic and acidic residues" evidence="2">
    <location>
        <begin position="326"/>
        <end position="336"/>
    </location>
</feature>
<feature type="region of interest" description="Disordered" evidence="2">
    <location>
        <begin position="1"/>
        <end position="20"/>
    </location>
</feature>
<comment type="similarity">
    <text evidence="1">Belongs to the mycobacterial PPE family.</text>
</comment>
<feature type="region of interest" description="Disordered" evidence="2">
    <location>
        <begin position="214"/>
        <end position="353"/>
    </location>
</feature>
<dbReference type="Gene3D" id="1.20.1260.20">
    <property type="entry name" value="PPE superfamily"/>
    <property type="match status" value="1"/>
</dbReference>
<dbReference type="InterPro" id="IPR000030">
    <property type="entry name" value="PPE_dom"/>
</dbReference>
<feature type="compositionally biased region" description="Low complexity" evidence="2">
    <location>
        <begin position="234"/>
        <end position="253"/>
    </location>
</feature>
<comment type="caution">
    <text evidence="4">The sequence shown here is derived from an EMBL/GenBank/DDBJ whole genome shotgun (WGS) entry which is preliminary data.</text>
</comment>
<dbReference type="Pfam" id="PF00823">
    <property type="entry name" value="PPE"/>
    <property type="match status" value="1"/>
</dbReference>
<dbReference type="Proteomes" id="UP001500603">
    <property type="component" value="Unassembled WGS sequence"/>
</dbReference>
<feature type="compositionally biased region" description="Acidic residues" evidence="2">
    <location>
        <begin position="396"/>
        <end position="412"/>
    </location>
</feature>
<evidence type="ECO:0000256" key="1">
    <source>
        <dbReference type="ARBA" id="ARBA00010652"/>
    </source>
</evidence>
<feature type="compositionally biased region" description="Low complexity" evidence="2">
    <location>
        <begin position="260"/>
        <end position="293"/>
    </location>
</feature>
<reference evidence="5" key="1">
    <citation type="journal article" date="2019" name="Int. J. Syst. Evol. Microbiol.">
        <title>The Global Catalogue of Microorganisms (GCM) 10K type strain sequencing project: providing services to taxonomists for standard genome sequencing and annotation.</title>
        <authorList>
            <consortium name="The Broad Institute Genomics Platform"/>
            <consortium name="The Broad Institute Genome Sequencing Center for Infectious Disease"/>
            <person name="Wu L."/>
            <person name="Ma J."/>
        </authorList>
    </citation>
    <scope>NUCLEOTIDE SEQUENCE [LARGE SCALE GENOMIC DNA]</scope>
    <source>
        <strain evidence="5">JCM 18298</strain>
    </source>
</reference>
<dbReference type="EMBL" id="BAABJM010000001">
    <property type="protein sequence ID" value="GAA5041869.1"/>
    <property type="molecule type" value="Genomic_DNA"/>
</dbReference>
<feature type="domain" description="PPE" evidence="3">
    <location>
        <begin position="45"/>
        <end position="179"/>
    </location>
</feature>